<dbReference type="OrthoDB" id="3176962at2759"/>
<keyword evidence="3" id="KW-1185">Reference proteome</keyword>
<feature type="region of interest" description="Disordered" evidence="1">
    <location>
        <begin position="1"/>
        <end position="151"/>
    </location>
</feature>
<evidence type="ECO:0000313" key="3">
    <source>
        <dbReference type="Proteomes" id="UP000298327"/>
    </source>
</evidence>
<feature type="compositionally biased region" description="Low complexity" evidence="1">
    <location>
        <begin position="1"/>
        <end position="17"/>
    </location>
</feature>
<sequence>MDASASASPAASPLSTPYSPPENSNSVPFPTVPTASTMQPSLSLPVPLHQTRFEPDSPSQQYYTFPTSRVSRDSIAAHHGSRSRSSSYSRSYHVRSPATSTYSYRARPGTQQLSPVAEESEADRARGSRSAGSSPTSRYGPAIGMGSYAEAGPDDTFMEDITLAMLTMLPSQHQRSVKRRKAMQRAQSKSTVKRAAGATGRAISALCRVIRCPPSWVTTRRP</sequence>
<dbReference type="Proteomes" id="UP000298327">
    <property type="component" value="Unassembled WGS sequence"/>
</dbReference>
<protein>
    <submittedName>
        <fullName evidence="2">Uncharacterized protein</fullName>
    </submittedName>
</protein>
<feature type="compositionally biased region" description="Polar residues" evidence="1">
    <location>
        <begin position="57"/>
        <end position="69"/>
    </location>
</feature>
<feature type="compositionally biased region" description="Polar residues" evidence="1">
    <location>
        <begin position="22"/>
        <end position="42"/>
    </location>
</feature>
<dbReference type="AlphaFoldDB" id="A0A4Y9Y3H1"/>
<gene>
    <name evidence="2" type="ORF">EVG20_g8808</name>
</gene>
<organism evidence="2 3">
    <name type="scientific">Dentipellis fragilis</name>
    <dbReference type="NCBI Taxonomy" id="205917"/>
    <lineage>
        <taxon>Eukaryota</taxon>
        <taxon>Fungi</taxon>
        <taxon>Dikarya</taxon>
        <taxon>Basidiomycota</taxon>
        <taxon>Agaricomycotina</taxon>
        <taxon>Agaricomycetes</taxon>
        <taxon>Russulales</taxon>
        <taxon>Hericiaceae</taxon>
        <taxon>Dentipellis</taxon>
    </lineage>
</organism>
<evidence type="ECO:0000256" key="1">
    <source>
        <dbReference type="SAM" id="MobiDB-lite"/>
    </source>
</evidence>
<evidence type="ECO:0000313" key="2">
    <source>
        <dbReference type="EMBL" id="TFY56750.1"/>
    </source>
</evidence>
<comment type="caution">
    <text evidence="2">The sequence shown here is derived from an EMBL/GenBank/DDBJ whole genome shotgun (WGS) entry which is preliminary data.</text>
</comment>
<name>A0A4Y9Y3H1_9AGAM</name>
<accession>A0A4Y9Y3H1</accession>
<dbReference type="EMBL" id="SEOQ01000802">
    <property type="protein sequence ID" value="TFY56750.1"/>
    <property type="molecule type" value="Genomic_DNA"/>
</dbReference>
<feature type="compositionally biased region" description="Polar residues" evidence="1">
    <location>
        <begin position="97"/>
        <end position="114"/>
    </location>
</feature>
<reference evidence="2 3" key="1">
    <citation type="submission" date="2019-02" db="EMBL/GenBank/DDBJ databases">
        <title>Genome sequencing of the rare red list fungi Dentipellis fragilis.</title>
        <authorList>
            <person name="Buettner E."/>
            <person name="Kellner H."/>
        </authorList>
    </citation>
    <scope>NUCLEOTIDE SEQUENCE [LARGE SCALE GENOMIC DNA]</scope>
    <source>
        <strain evidence="2 3">DSM 105465</strain>
    </source>
</reference>
<proteinExistence type="predicted"/>